<dbReference type="Pfam" id="PF00753">
    <property type="entry name" value="Lactamase_B"/>
    <property type="match status" value="1"/>
</dbReference>
<dbReference type="PANTHER" id="PTHR43084:SF1">
    <property type="entry name" value="PERSULFIDE DIOXYGENASE ETHE1, MITOCHONDRIAL"/>
    <property type="match status" value="1"/>
</dbReference>
<name>A0A6N8EEY7_9GAMM</name>
<dbReference type="AlphaFoldDB" id="A0A6N8EEY7"/>
<dbReference type="SUPFAM" id="SSF56281">
    <property type="entry name" value="Metallo-hydrolase/oxidoreductase"/>
    <property type="match status" value="1"/>
</dbReference>
<dbReference type="Gene3D" id="3.60.15.10">
    <property type="entry name" value="Ribonuclease Z/Hydroxyacylglutathione hydrolase-like"/>
    <property type="match status" value="1"/>
</dbReference>
<dbReference type="GO" id="GO:0006749">
    <property type="term" value="P:glutathione metabolic process"/>
    <property type="evidence" value="ECO:0007669"/>
    <property type="project" value="InterPro"/>
</dbReference>
<keyword evidence="4" id="KW-1185">Reference proteome</keyword>
<keyword evidence="1" id="KW-0479">Metal-binding</keyword>
<dbReference type="EMBL" id="WNKT01000053">
    <property type="protein sequence ID" value="MTW22783.1"/>
    <property type="molecule type" value="Genomic_DNA"/>
</dbReference>
<keyword evidence="3" id="KW-0378">Hydrolase</keyword>
<dbReference type="SMART" id="SM00849">
    <property type="entry name" value="Lactamase_B"/>
    <property type="match status" value="1"/>
</dbReference>
<evidence type="ECO:0000313" key="4">
    <source>
        <dbReference type="Proteomes" id="UP000434044"/>
    </source>
</evidence>
<evidence type="ECO:0000259" key="2">
    <source>
        <dbReference type="SMART" id="SM00849"/>
    </source>
</evidence>
<gene>
    <name evidence="3" type="ORF">GJ668_17105</name>
</gene>
<accession>A0A6N8EEY7</accession>
<evidence type="ECO:0000256" key="1">
    <source>
        <dbReference type="ARBA" id="ARBA00022723"/>
    </source>
</evidence>
<dbReference type="GO" id="GO:0070813">
    <property type="term" value="P:hydrogen sulfide metabolic process"/>
    <property type="evidence" value="ECO:0007669"/>
    <property type="project" value="TreeGrafter"/>
</dbReference>
<dbReference type="PANTHER" id="PTHR43084">
    <property type="entry name" value="PERSULFIDE DIOXYGENASE ETHE1"/>
    <property type="match status" value="1"/>
</dbReference>
<evidence type="ECO:0000313" key="3">
    <source>
        <dbReference type="EMBL" id="MTW22783.1"/>
    </source>
</evidence>
<dbReference type="InterPro" id="IPR001279">
    <property type="entry name" value="Metallo-B-lactamas"/>
</dbReference>
<dbReference type="GO" id="GO:0046872">
    <property type="term" value="F:metal ion binding"/>
    <property type="evidence" value="ECO:0007669"/>
    <property type="project" value="UniProtKB-KW"/>
</dbReference>
<dbReference type="OrthoDB" id="9784009at2"/>
<protein>
    <submittedName>
        <fullName evidence="3">MBL fold metallo-hydrolase</fullName>
    </submittedName>
</protein>
<dbReference type="Proteomes" id="UP000434044">
    <property type="component" value="Unassembled WGS sequence"/>
</dbReference>
<sequence>MLFKQLFEPISSTYTYLLGCEETGQAILIDPVLPTWSRDLAVIAELGLRLVYTLDTHIHADHITAASTLKRESGSRIAHPAIDALPCTDEPVREGTPLAIGGLRIDPLFTPGHTDGHHAYRVGDRVLTGDALLIDGCGRTDFQNGDAPALYRSVRETLFSLPDETLVYPAHDYEGRRVSSIAQEKVRNPRLGGDRSLAAFVALMSELDLAYPTFIDYAVPGNRECGACPADVPEDLQRYCKQMSGSRQG</sequence>
<reference evidence="3 4" key="1">
    <citation type="submission" date="2019-11" db="EMBL/GenBank/DDBJ databases">
        <title>Whole-genome sequence of the anaerobic purple sulfur bacterium Allochromatium palmeri DSM 15591.</title>
        <authorList>
            <person name="Kyndt J.A."/>
            <person name="Meyer T.E."/>
        </authorList>
    </citation>
    <scope>NUCLEOTIDE SEQUENCE [LARGE SCALE GENOMIC DNA]</scope>
    <source>
        <strain evidence="3 4">DSM 15591</strain>
    </source>
</reference>
<proteinExistence type="predicted"/>
<feature type="domain" description="Metallo-beta-lactamase" evidence="2">
    <location>
        <begin position="12"/>
        <end position="171"/>
    </location>
</feature>
<organism evidence="3 4">
    <name type="scientific">Allochromatium palmeri</name>
    <dbReference type="NCBI Taxonomy" id="231048"/>
    <lineage>
        <taxon>Bacteria</taxon>
        <taxon>Pseudomonadati</taxon>
        <taxon>Pseudomonadota</taxon>
        <taxon>Gammaproteobacteria</taxon>
        <taxon>Chromatiales</taxon>
        <taxon>Chromatiaceae</taxon>
        <taxon>Allochromatium</taxon>
    </lineage>
</organism>
<dbReference type="GO" id="GO:0016787">
    <property type="term" value="F:hydrolase activity"/>
    <property type="evidence" value="ECO:0007669"/>
    <property type="project" value="UniProtKB-KW"/>
</dbReference>
<dbReference type="GO" id="GO:0050313">
    <property type="term" value="F:sulfur dioxygenase activity"/>
    <property type="evidence" value="ECO:0007669"/>
    <property type="project" value="InterPro"/>
</dbReference>
<dbReference type="RefSeq" id="WP_155451345.1">
    <property type="nucleotide sequence ID" value="NZ_WNKT01000053.1"/>
</dbReference>
<dbReference type="InterPro" id="IPR036866">
    <property type="entry name" value="RibonucZ/Hydroxyglut_hydro"/>
</dbReference>
<comment type="caution">
    <text evidence="3">The sequence shown here is derived from an EMBL/GenBank/DDBJ whole genome shotgun (WGS) entry which is preliminary data.</text>
</comment>
<dbReference type="CDD" id="cd07724">
    <property type="entry name" value="POD-like_MBL-fold"/>
    <property type="match status" value="1"/>
</dbReference>
<dbReference type="InterPro" id="IPR044528">
    <property type="entry name" value="POD-like_MBL-fold"/>
</dbReference>
<dbReference type="InterPro" id="IPR051682">
    <property type="entry name" value="Mito_Persulfide_Diox"/>
</dbReference>